<comment type="subunit">
    <text evidence="6">Interacts with the CDK1 protein kinase to form a serine/threonine kinase holoenzyme complex also known as maturation promoting factor (MPF). The cyclin subunit imparts substrate specificity to the complex.</text>
</comment>
<dbReference type="EMBL" id="OZ035833">
    <property type="protein sequence ID" value="CAL1572973.1"/>
    <property type="molecule type" value="Genomic_DNA"/>
</dbReference>
<evidence type="ECO:0000256" key="4">
    <source>
        <dbReference type="ARBA" id="ARBA00023127"/>
    </source>
</evidence>
<sequence length="464" mass="52709">MITDNTGLIAAKIHRTHWDQAQREVRRLLWFQLNGLIKRAWDVSIKDRTGRDWRGRDWSGVRLDRMNVSTKDHGALHMKENRTSAKTTGPQCQKSRERTVLGVLNQNELHSSQFSRLSSLSDSSQRVFLGCSSSSGYDVFVEEACEVVLAASGQEVVSDGCYHDDQTEALKHEDARLLLELTSSSCLDVSMQSEHNQSLTSGAQSLWEYSEEIYCHLRQNEVQLRPRCGYLDKHPELSGAMRQVLVDWLVEVALEYGLLSETLFLAVNYLDRFLSETAFVKRGKLQLVGMAALMVAAKYEEIHPPELNEFVYITDSTYTRRQLIRMEHVLLKVLAFKMAAATAKQFLRQFLVVNPAPVPTENLAMYLCELSLLEMDPFLQHKPSIIAASAFCLANYTVSGSLWPSALRAFTSYTVAELEECLMDLHKLYVKAETLPHQAIRDKYRSSRYSRVSLLTAPAKLPLH</sequence>
<dbReference type="InterPro" id="IPR039361">
    <property type="entry name" value="Cyclin"/>
</dbReference>
<dbReference type="GO" id="GO:0051301">
    <property type="term" value="P:cell division"/>
    <property type="evidence" value="ECO:0007669"/>
    <property type="project" value="UniProtKB-KW"/>
</dbReference>
<feature type="domain" description="Cyclin C-terminal" evidence="10">
    <location>
        <begin position="341"/>
        <end position="458"/>
    </location>
</feature>
<organism evidence="11 12">
    <name type="scientific">Knipowitschia caucasica</name>
    <name type="common">Caucasian dwarf goby</name>
    <name type="synonym">Pomatoschistus caucasicus</name>
    <dbReference type="NCBI Taxonomy" id="637954"/>
    <lineage>
        <taxon>Eukaryota</taxon>
        <taxon>Metazoa</taxon>
        <taxon>Chordata</taxon>
        <taxon>Craniata</taxon>
        <taxon>Vertebrata</taxon>
        <taxon>Euteleostomi</taxon>
        <taxon>Actinopterygii</taxon>
        <taxon>Neopterygii</taxon>
        <taxon>Teleostei</taxon>
        <taxon>Neoteleostei</taxon>
        <taxon>Acanthomorphata</taxon>
        <taxon>Gobiaria</taxon>
        <taxon>Gobiiformes</taxon>
        <taxon>Gobioidei</taxon>
        <taxon>Gobiidae</taxon>
        <taxon>Gobiinae</taxon>
        <taxon>Knipowitschia</taxon>
    </lineage>
</organism>
<evidence type="ECO:0000259" key="10">
    <source>
        <dbReference type="SMART" id="SM01332"/>
    </source>
</evidence>
<dbReference type="Pfam" id="PF00134">
    <property type="entry name" value="Cyclin_N"/>
    <property type="match status" value="1"/>
</dbReference>
<dbReference type="SMART" id="SM00385">
    <property type="entry name" value="CYCLIN"/>
    <property type="match status" value="2"/>
</dbReference>
<gene>
    <name evidence="11" type="ORF">KC01_LOCUS4955</name>
</gene>
<dbReference type="FunFam" id="1.10.472.10:FF:000001">
    <property type="entry name" value="G2/mitotic-specific cyclin"/>
    <property type="match status" value="1"/>
</dbReference>
<evidence type="ECO:0000313" key="12">
    <source>
        <dbReference type="Proteomes" id="UP001497482"/>
    </source>
</evidence>
<dbReference type="PANTHER" id="PTHR10177">
    <property type="entry name" value="CYCLINS"/>
    <property type="match status" value="1"/>
</dbReference>
<evidence type="ECO:0000256" key="7">
    <source>
        <dbReference type="ARBA" id="ARBA00040980"/>
    </source>
</evidence>
<comment type="similarity">
    <text evidence="2">Belongs to the cyclin family. Cyclin AB subfamily.</text>
</comment>
<reference evidence="11 12" key="1">
    <citation type="submission" date="2024-04" db="EMBL/GenBank/DDBJ databases">
        <authorList>
            <person name="Waldvogel A.-M."/>
            <person name="Schoenle A."/>
        </authorList>
    </citation>
    <scope>NUCLEOTIDE SEQUENCE [LARGE SCALE GENOMIC DNA]</scope>
</reference>
<dbReference type="PROSITE" id="PS00292">
    <property type="entry name" value="CYCLINS"/>
    <property type="match status" value="1"/>
</dbReference>
<evidence type="ECO:0000259" key="9">
    <source>
        <dbReference type="SMART" id="SM00385"/>
    </source>
</evidence>
<dbReference type="Gene3D" id="1.10.472.10">
    <property type="entry name" value="Cyclin-like"/>
    <property type="match status" value="2"/>
</dbReference>
<proteinExistence type="inferred from homology"/>
<evidence type="ECO:0000256" key="8">
    <source>
        <dbReference type="RuleBase" id="RU000383"/>
    </source>
</evidence>
<dbReference type="Pfam" id="PF02984">
    <property type="entry name" value="Cyclin_C"/>
    <property type="match status" value="1"/>
</dbReference>
<keyword evidence="4 8" id="KW-0195">Cyclin</keyword>
<keyword evidence="3" id="KW-0132">Cell division</keyword>
<evidence type="ECO:0000313" key="11">
    <source>
        <dbReference type="EMBL" id="CAL1572973.1"/>
    </source>
</evidence>
<dbReference type="InterPro" id="IPR048258">
    <property type="entry name" value="Cyclins_cyclin-box"/>
</dbReference>
<dbReference type="AlphaFoldDB" id="A0AAV2J803"/>
<dbReference type="InterPro" id="IPR006671">
    <property type="entry name" value="Cyclin_N"/>
</dbReference>
<comment type="function">
    <text evidence="1">Essential for the control of the cell cycle at the G2/M (mitosis) transition.</text>
</comment>
<dbReference type="CDD" id="cd20504">
    <property type="entry name" value="CYCLIN_CCNA_rpt1"/>
    <property type="match status" value="1"/>
</dbReference>
<dbReference type="InterPro" id="IPR004367">
    <property type="entry name" value="Cyclin_C-dom"/>
</dbReference>
<feature type="domain" description="Cyclin-like" evidence="9">
    <location>
        <begin position="247"/>
        <end position="332"/>
    </location>
</feature>
<dbReference type="SMART" id="SM01332">
    <property type="entry name" value="Cyclin_C"/>
    <property type="match status" value="1"/>
</dbReference>
<evidence type="ECO:0000256" key="5">
    <source>
        <dbReference type="ARBA" id="ARBA00023306"/>
    </source>
</evidence>
<evidence type="ECO:0000256" key="1">
    <source>
        <dbReference type="ARBA" id="ARBA00003222"/>
    </source>
</evidence>
<dbReference type="SUPFAM" id="SSF47954">
    <property type="entry name" value="Cyclin-like"/>
    <property type="match status" value="2"/>
</dbReference>
<keyword evidence="12" id="KW-1185">Reference proteome</keyword>
<protein>
    <recommendedName>
        <fullName evidence="7">G2/mitotic-specific cyclin-B2</fullName>
    </recommendedName>
</protein>
<evidence type="ECO:0000256" key="2">
    <source>
        <dbReference type="ARBA" id="ARBA00006955"/>
    </source>
</evidence>
<dbReference type="InterPro" id="IPR036915">
    <property type="entry name" value="Cyclin-like_sf"/>
</dbReference>
<name>A0AAV2J803_KNICA</name>
<evidence type="ECO:0000256" key="6">
    <source>
        <dbReference type="ARBA" id="ARBA00025821"/>
    </source>
</evidence>
<dbReference type="Proteomes" id="UP001497482">
    <property type="component" value="Chromosome 11"/>
</dbReference>
<dbReference type="InterPro" id="IPR013763">
    <property type="entry name" value="Cyclin-like_dom"/>
</dbReference>
<keyword evidence="5" id="KW-0131">Cell cycle</keyword>
<evidence type="ECO:0000256" key="3">
    <source>
        <dbReference type="ARBA" id="ARBA00022618"/>
    </source>
</evidence>
<feature type="domain" description="Cyclin-like" evidence="9">
    <location>
        <begin position="345"/>
        <end position="427"/>
    </location>
</feature>
<accession>A0AAV2J803</accession>